<reference evidence="3 4" key="1">
    <citation type="submission" date="2017-03" db="EMBL/GenBank/DDBJ databases">
        <title>Genome sequence of Methanobrevibacter thaueri.</title>
        <authorList>
            <person name="Poehlein A."/>
            <person name="Seedorf H."/>
            <person name="Daniel R."/>
        </authorList>
    </citation>
    <scope>NUCLEOTIDE SEQUENCE [LARGE SCALE GENOMIC DNA]</scope>
    <source>
        <strain evidence="3 4">DSM 11995</strain>
    </source>
</reference>
<sequence length="83" mass="10124">MDLRQKAEQRVDAKIEFQENLYKYLIVNVIIAVICLLFLNSFWLLFLVMFFWGLDVLDKFFKAYSIRDYREDMIEKELSRMGE</sequence>
<dbReference type="OrthoDB" id="77472at2157"/>
<evidence type="ECO:0000256" key="1">
    <source>
        <dbReference type="SAM" id="Phobius"/>
    </source>
</evidence>
<dbReference type="RefSeq" id="WP_116592122.1">
    <property type="nucleotide sequence ID" value="NZ_JBGUNC010000072.1"/>
</dbReference>
<organism evidence="3 4">
    <name type="scientific">Methanobrevibacter thaueri</name>
    <dbReference type="NCBI Taxonomy" id="190975"/>
    <lineage>
        <taxon>Archaea</taxon>
        <taxon>Methanobacteriati</taxon>
        <taxon>Methanobacteriota</taxon>
        <taxon>Methanomada group</taxon>
        <taxon>Methanobacteria</taxon>
        <taxon>Methanobacteriales</taxon>
        <taxon>Methanobacteriaceae</taxon>
        <taxon>Methanobrevibacter</taxon>
    </lineage>
</organism>
<dbReference type="InterPro" id="IPR025698">
    <property type="entry name" value="2TM_dom"/>
</dbReference>
<evidence type="ECO:0000313" key="4">
    <source>
        <dbReference type="Proteomes" id="UP000251717"/>
    </source>
</evidence>
<dbReference type="Pfam" id="PF13239">
    <property type="entry name" value="2TM"/>
    <property type="match status" value="1"/>
</dbReference>
<protein>
    <recommendedName>
        <fullName evidence="2">2TM domain-containing protein</fullName>
    </recommendedName>
</protein>
<evidence type="ECO:0000313" key="3">
    <source>
        <dbReference type="EMBL" id="PWB87218.1"/>
    </source>
</evidence>
<evidence type="ECO:0000259" key="2">
    <source>
        <dbReference type="Pfam" id="PF13239"/>
    </source>
</evidence>
<gene>
    <name evidence="3" type="ORF">MBBTH_11710</name>
</gene>
<comment type="caution">
    <text evidence="3">The sequence shown here is derived from an EMBL/GenBank/DDBJ whole genome shotgun (WGS) entry which is preliminary data.</text>
</comment>
<dbReference type="Proteomes" id="UP000251717">
    <property type="component" value="Unassembled WGS sequence"/>
</dbReference>
<dbReference type="AlphaFoldDB" id="A0A315XQF3"/>
<dbReference type="EMBL" id="MZGS01000022">
    <property type="protein sequence ID" value="PWB87218.1"/>
    <property type="molecule type" value="Genomic_DNA"/>
</dbReference>
<feature type="domain" description="2TM" evidence="2">
    <location>
        <begin position="5"/>
        <end position="75"/>
    </location>
</feature>
<accession>A0A315XQF3</accession>
<keyword evidence="4" id="KW-1185">Reference proteome</keyword>
<feature type="transmembrane region" description="Helical" evidence="1">
    <location>
        <begin position="21"/>
        <end position="54"/>
    </location>
</feature>
<keyword evidence="1" id="KW-0812">Transmembrane</keyword>
<keyword evidence="1" id="KW-0472">Membrane</keyword>
<keyword evidence="1" id="KW-1133">Transmembrane helix</keyword>
<name>A0A315XQF3_9EURY</name>
<proteinExistence type="predicted"/>